<organism evidence="1 2">
    <name type="scientific">Mergibacter septicus</name>
    <dbReference type="NCBI Taxonomy" id="221402"/>
    <lineage>
        <taxon>Bacteria</taxon>
        <taxon>Pseudomonadati</taxon>
        <taxon>Pseudomonadota</taxon>
        <taxon>Gammaproteobacteria</taxon>
        <taxon>Pasteurellales</taxon>
        <taxon>Pasteurellaceae</taxon>
        <taxon>Mergibacter</taxon>
    </lineage>
</organism>
<dbReference type="NCBIfam" id="NF007985">
    <property type="entry name" value="PRK10713.1"/>
    <property type="match status" value="1"/>
</dbReference>
<dbReference type="PROSITE" id="PS00197">
    <property type="entry name" value="2FE2S_FER_1"/>
    <property type="match status" value="1"/>
</dbReference>
<keyword evidence="2" id="KW-1185">Reference proteome</keyword>
<evidence type="ECO:0000313" key="1">
    <source>
        <dbReference type="EMBL" id="QDJ14320.1"/>
    </source>
</evidence>
<dbReference type="PROSITE" id="PS51085">
    <property type="entry name" value="2FE2S_FER_2"/>
    <property type="match status" value="1"/>
</dbReference>
<dbReference type="Gene3D" id="3.10.20.30">
    <property type="match status" value="1"/>
</dbReference>
<dbReference type="GO" id="GO:0051537">
    <property type="term" value="F:2 iron, 2 sulfur cluster binding"/>
    <property type="evidence" value="ECO:0007669"/>
    <property type="project" value="InterPro"/>
</dbReference>
<dbReference type="AlphaFoldDB" id="A0A8E3MF75"/>
<accession>A0A8E3MF75</accession>
<dbReference type="Pfam" id="PF00111">
    <property type="entry name" value="Fer2"/>
    <property type="match status" value="1"/>
</dbReference>
<protein>
    <submittedName>
        <fullName evidence="1">(2Fe-2S)-binding protein</fullName>
    </submittedName>
</protein>
<gene>
    <name evidence="1" type="ORF">CEP48_02325</name>
</gene>
<dbReference type="Proteomes" id="UP000955338">
    <property type="component" value="Chromosome"/>
</dbReference>
<proteinExistence type="predicted"/>
<dbReference type="InterPro" id="IPR012675">
    <property type="entry name" value="Beta-grasp_dom_sf"/>
</dbReference>
<reference evidence="1" key="1">
    <citation type="submission" date="2017-06" db="EMBL/GenBank/DDBJ databases">
        <title>Genome sequencing of pathogenic and non-pathogenic strains within Bisgaard taxon 40.</title>
        <authorList>
            <person name="Ladner J.T."/>
            <person name="Lovett S.P."/>
            <person name="Koroleva G."/>
            <person name="Lorch J.M."/>
        </authorList>
    </citation>
    <scope>NUCLEOTIDE SEQUENCE</scope>
    <source>
        <strain evidence="1">27576-1-I1</strain>
    </source>
</reference>
<dbReference type="InterPro" id="IPR036010">
    <property type="entry name" value="2Fe-2S_ferredoxin-like_sf"/>
</dbReference>
<dbReference type="InterPro" id="IPR006058">
    <property type="entry name" value="2Fe2S_fd_BS"/>
</dbReference>
<dbReference type="EMBL" id="CP022011">
    <property type="protein sequence ID" value="QDJ14320.1"/>
    <property type="molecule type" value="Genomic_DNA"/>
</dbReference>
<evidence type="ECO:0000313" key="2">
    <source>
        <dbReference type="Proteomes" id="UP000955338"/>
    </source>
</evidence>
<sequence>MQYYSIYLKKSQITIKHNNQCSLLETLEKNNIFPEYQCRSGFCGACRVLLVKGKVSYPNPPLAFCNTNEVLLCCCKVESDLEIDL</sequence>
<dbReference type="SUPFAM" id="SSF54292">
    <property type="entry name" value="2Fe-2S ferredoxin-like"/>
    <property type="match status" value="1"/>
</dbReference>
<dbReference type="CDD" id="cd00207">
    <property type="entry name" value="fer2"/>
    <property type="match status" value="1"/>
</dbReference>
<dbReference type="RefSeq" id="WP_261919599.1">
    <property type="nucleotide sequence ID" value="NZ_CP022011.1"/>
</dbReference>
<name>A0A8E3MF75_9PAST</name>
<dbReference type="InterPro" id="IPR001041">
    <property type="entry name" value="2Fe-2S_ferredoxin-type"/>
</dbReference>